<dbReference type="InterPro" id="IPR046942">
    <property type="entry name" value="TET_oxygenase"/>
</dbReference>
<evidence type="ECO:0000256" key="1">
    <source>
        <dbReference type="ARBA" id="ARBA00004286"/>
    </source>
</evidence>
<comment type="cofactor">
    <cofactor evidence="11">
        <name>Fe(2+)</name>
        <dbReference type="ChEBI" id="CHEBI:29033"/>
    </cofactor>
    <text evidence="11">Binds 1 Fe(2+) ion per subunit.</text>
</comment>
<evidence type="ECO:0000256" key="4">
    <source>
        <dbReference type="ARBA" id="ARBA00022723"/>
    </source>
</evidence>
<accession>A0ABR1BDF5</accession>
<feature type="region of interest" description="Disordered" evidence="12">
    <location>
        <begin position="1309"/>
        <end position="1338"/>
    </location>
</feature>
<dbReference type="InterPro" id="IPR024779">
    <property type="entry name" value="2OGFeDO_JBP1/TET_oxygenase_dom"/>
</dbReference>
<feature type="compositionally biased region" description="Pro residues" evidence="12">
    <location>
        <begin position="133"/>
        <end position="142"/>
    </location>
</feature>
<keyword evidence="15" id="KW-1185">Reference proteome</keyword>
<feature type="compositionally biased region" description="Low complexity" evidence="12">
    <location>
        <begin position="305"/>
        <end position="323"/>
    </location>
</feature>
<feature type="region of interest" description="Disordered" evidence="12">
    <location>
        <begin position="924"/>
        <end position="962"/>
    </location>
</feature>
<organism evidence="14 15">
    <name type="scientific">Polyplax serrata</name>
    <name type="common">Common mouse louse</name>
    <dbReference type="NCBI Taxonomy" id="468196"/>
    <lineage>
        <taxon>Eukaryota</taxon>
        <taxon>Metazoa</taxon>
        <taxon>Ecdysozoa</taxon>
        <taxon>Arthropoda</taxon>
        <taxon>Hexapoda</taxon>
        <taxon>Insecta</taxon>
        <taxon>Pterygota</taxon>
        <taxon>Neoptera</taxon>
        <taxon>Paraneoptera</taxon>
        <taxon>Psocodea</taxon>
        <taxon>Troctomorpha</taxon>
        <taxon>Phthiraptera</taxon>
        <taxon>Anoplura</taxon>
        <taxon>Polyplacidae</taxon>
        <taxon>Polyplax</taxon>
    </lineage>
</organism>
<feature type="compositionally biased region" description="Basic and acidic residues" evidence="12">
    <location>
        <begin position="1316"/>
        <end position="1329"/>
    </location>
</feature>
<reference evidence="14 15" key="1">
    <citation type="submission" date="2023-09" db="EMBL/GenBank/DDBJ databases">
        <title>Genomes of two closely related lineages of the louse Polyplax serrata with different host specificities.</title>
        <authorList>
            <person name="Martinu J."/>
            <person name="Tarabai H."/>
            <person name="Stefka J."/>
            <person name="Hypsa V."/>
        </authorList>
    </citation>
    <scope>NUCLEOTIDE SEQUENCE [LARGE SCALE GENOMIC DNA]</scope>
    <source>
        <strain evidence="14">98ZLc_SE</strain>
    </source>
</reference>
<comment type="caution">
    <text evidence="14">The sequence shown here is derived from an EMBL/GenBank/DDBJ whole genome shotgun (WGS) entry which is preliminary data.</text>
</comment>
<proteinExistence type="inferred from homology"/>
<evidence type="ECO:0000256" key="2">
    <source>
        <dbReference type="ARBA" id="ARBA00007502"/>
    </source>
</evidence>
<dbReference type="CDD" id="cd18892">
    <property type="entry name" value="TET"/>
    <property type="match status" value="1"/>
</dbReference>
<comment type="similarity">
    <text evidence="2 11">Belongs to the TET family.</text>
</comment>
<protein>
    <recommendedName>
        <fullName evidence="11">Methylcytosine dioxygenase TET</fullName>
        <ecNumber evidence="11">1.14.11.80</ecNumber>
    </recommendedName>
</protein>
<keyword evidence="8 11" id="KW-0408">Iron</keyword>
<evidence type="ECO:0000256" key="9">
    <source>
        <dbReference type="ARBA" id="ARBA00047840"/>
    </source>
</evidence>
<dbReference type="EC" id="1.14.11.80" evidence="11"/>
<feature type="compositionally biased region" description="Polar residues" evidence="12">
    <location>
        <begin position="224"/>
        <end position="278"/>
    </location>
</feature>
<feature type="region of interest" description="Disordered" evidence="12">
    <location>
        <begin position="442"/>
        <end position="490"/>
    </location>
</feature>
<feature type="region of interest" description="Disordered" evidence="12">
    <location>
        <begin position="850"/>
        <end position="878"/>
    </location>
</feature>
<keyword evidence="7 11" id="KW-0560">Oxidoreductase</keyword>
<feature type="region of interest" description="Disordered" evidence="12">
    <location>
        <begin position="395"/>
        <end position="425"/>
    </location>
</feature>
<evidence type="ECO:0000256" key="12">
    <source>
        <dbReference type="SAM" id="MobiDB-lite"/>
    </source>
</evidence>
<keyword evidence="5 11" id="KW-0862">Zinc</keyword>
<comment type="subcellular location">
    <subcellularLocation>
        <location evidence="1">Chromosome</location>
    </subcellularLocation>
</comment>
<feature type="region of interest" description="Disordered" evidence="12">
    <location>
        <begin position="800"/>
        <end position="824"/>
    </location>
</feature>
<feature type="domain" description="Methylcytosine dioxygenase TET1-3 oxygenase" evidence="13">
    <location>
        <begin position="1140"/>
        <end position="1726"/>
    </location>
</feature>
<feature type="compositionally biased region" description="Acidic residues" evidence="12">
    <location>
        <begin position="800"/>
        <end position="810"/>
    </location>
</feature>
<evidence type="ECO:0000256" key="10">
    <source>
        <dbReference type="ARBA" id="ARBA00049431"/>
    </source>
</evidence>
<comment type="catalytic activity">
    <reaction evidence="11">
        <text>a 5-methyl-2'-deoxycytidine in DNA + 2-oxoglutarate + O2 = a 5-hydroxymethyl-2'-deoxycytidine in DNA + succinate + CO2</text>
        <dbReference type="Rhea" id="RHEA:52636"/>
        <dbReference type="Rhea" id="RHEA-COMP:11370"/>
        <dbReference type="Rhea" id="RHEA-COMP:13315"/>
        <dbReference type="ChEBI" id="CHEBI:15379"/>
        <dbReference type="ChEBI" id="CHEBI:16526"/>
        <dbReference type="ChEBI" id="CHEBI:16810"/>
        <dbReference type="ChEBI" id="CHEBI:30031"/>
        <dbReference type="ChEBI" id="CHEBI:85454"/>
        <dbReference type="ChEBI" id="CHEBI:136731"/>
        <dbReference type="EC" id="1.14.11.80"/>
    </reaction>
</comment>
<feature type="region of interest" description="Disordered" evidence="12">
    <location>
        <begin position="99"/>
        <end position="148"/>
    </location>
</feature>
<feature type="compositionally biased region" description="Polar residues" evidence="12">
    <location>
        <begin position="442"/>
        <end position="455"/>
    </location>
</feature>
<comment type="cofactor">
    <cofactor evidence="11">
        <name>Zn(2+)</name>
        <dbReference type="ChEBI" id="CHEBI:29105"/>
    </cofactor>
    <text evidence="11">The zinc ions have a structural role.</text>
</comment>
<dbReference type="InterPro" id="IPR040175">
    <property type="entry name" value="TET1/2/3"/>
</dbReference>
<evidence type="ECO:0000256" key="5">
    <source>
        <dbReference type="ARBA" id="ARBA00022833"/>
    </source>
</evidence>
<comment type="catalytic activity">
    <reaction evidence="9 11">
        <text>a 5-formyl-2'-deoxycytidine in DNA + 2-oxoglutarate + O2 = a 5-carboxyl-2'-deoxycytidine in DNA + succinate + CO2 + H(+)</text>
        <dbReference type="Rhea" id="RHEA:53832"/>
        <dbReference type="Rhea" id="RHEA-COMP:13656"/>
        <dbReference type="Rhea" id="RHEA-COMP:13657"/>
        <dbReference type="ChEBI" id="CHEBI:15378"/>
        <dbReference type="ChEBI" id="CHEBI:15379"/>
        <dbReference type="ChEBI" id="CHEBI:16526"/>
        <dbReference type="ChEBI" id="CHEBI:16810"/>
        <dbReference type="ChEBI" id="CHEBI:30031"/>
        <dbReference type="ChEBI" id="CHEBI:137731"/>
        <dbReference type="ChEBI" id="CHEBI:137732"/>
        <dbReference type="EC" id="1.14.11.80"/>
    </reaction>
</comment>
<evidence type="ECO:0000313" key="14">
    <source>
        <dbReference type="EMBL" id="KAK6641471.1"/>
    </source>
</evidence>
<dbReference type="PANTHER" id="PTHR23358:SF6">
    <property type="entry name" value="METHYLCYTOSINE DIOXYGENASE TET"/>
    <property type="match status" value="1"/>
</dbReference>
<evidence type="ECO:0000256" key="11">
    <source>
        <dbReference type="RuleBase" id="RU367064"/>
    </source>
</evidence>
<feature type="compositionally biased region" description="Polar residues" evidence="12">
    <location>
        <begin position="926"/>
        <end position="944"/>
    </location>
</feature>
<dbReference type="EMBL" id="JAWJWF010000001">
    <property type="protein sequence ID" value="KAK6641471.1"/>
    <property type="molecule type" value="Genomic_DNA"/>
</dbReference>
<dbReference type="PANTHER" id="PTHR23358">
    <property type="entry name" value="METHYLCYTOSINE DIOXYGENASE TET"/>
    <property type="match status" value="1"/>
</dbReference>
<dbReference type="Proteomes" id="UP001359485">
    <property type="component" value="Unassembled WGS sequence"/>
</dbReference>
<evidence type="ECO:0000259" key="13">
    <source>
        <dbReference type="SMART" id="SM01333"/>
    </source>
</evidence>
<dbReference type="Pfam" id="PF12851">
    <property type="entry name" value="Tet_JBP"/>
    <property type="match status" value="1"/>
</dbReference>
<sequence length="1818" mass="203587">MNSSPGLIVGSNRENIKVDGVRVSSGAPIPGNPPLTPAMTVPFYAGTEVWSTSTPADPWATQGQFIHQIDDIRYQHYPGYQTTGYQQTGFIADQTSAFQPQYTNTNGNSATSPAQGSVTPRSTGSYTQVHTPTPSPNPPPPHVNGHRNGINVHYVEENYVNGTTFGTESTMVPPASTTPNSRSSSVHIEGSDTTSKTSGYMSGNEIPGYPLNSPQCQSSCNSSGYPGQSVQSEYGDQTINGNSYQTSNGQNHVTPKSPSYTQASPGAYHNYQNYNQGNVEDHQNAAKSNISPGNCHPSQKSSGMYNQSSPKNYNSNPSPQNYQEVNSGQNRNVSLYENRSMSNGNIYQQNERYDQQNYPQQSPNAHNYGQASPNNANQEKSNVNARIKSMIMNKQQLSQSHQQNLPNNNFSGSNENQMMSPSQQLSNNVQIMQQHSPMMTQMMSPIKNSGNQHLSPPNHHHQQQQQQQQQITARNNQTISSNSQMNSRDSERVYVDKIIHQNDYGEKKDMQMTENSNHFLAFSHHLRDGSKLQPEGGGAQCWTGISTLGSSHQFSRIKSNYSYETFAVDNKILGRRENNKKEFSPMENFAKYQRMGNEQTFWGGVQDAGSSNPLNEYLPYVKSKMRQQFGECDPIQTPELTHPTKRMPVKNYRGTTVGPVSHECNVSSFDRCLSGSGSYFGEHDDYFNQGNVSFVPQRNLCYQNIQQYKSECYTQTNSKKIAGQSGWNQFANFNGIEPDYRVATDFIKSEIKCESDLSNCDYGKSDYGNIKTEVVDLNSQFDGSVQVKIENEGDTNLECEDETKTEENVTEGENMKGESRAEEKIGNSQYPRISYAPNFQNMKVIDRRFMSNESEIKPKKESQQESKGHEKKENYLFEGEGGPITLKVSSGAWCCRLGGTEPPSEDHLKVGDCQGHQTADELCPENGNTETDVCSAPSDTSLSCGNAADKPNRQSPRPDSYKDFQENVDRLRNNLRTNVPECQCFPPDKFPPEPGSYYTHLGAAASLSDLRKDLETRTGQTGKALRFEKICYTGKEGKTTPGCPLAKWVIRRSGLDEKVLIVVKHRQGHTCSTAWIVVCLVAWEGVPTTEADRAYSLLSHKLNKFGLPTTRRCATNEPRTCACQGLDPDTCGASFSFGCSWSMYYNGCKYARSKTVRKFRLSVRSEEQDVEERMHVLATLLSPLYNTLAPDAFHNQTLFEREATECRLGFKPGRPFSGVTACIDFCAHSHRDLHNMNNGCTVVVTLTKHRSLTKPDDEQLHVLPLYIMDDTDEFGCKNSQEAKCKNGSIECLNKFPCEVRVRAVPLQPCRRHGKKRKEEDSDSKLKEFNSKNLSSMGVKSSASSMHSAEIRSMIDSQVQSSQVSSTVIDSPGGQYKSWANHNKHENEVEMHCDQWHENWTESESQKKQGWMNSASATPHWDYSGYPDNDVNPDSTSNQSCPTTLKKINARLRLTPYTEYSTPELHLNESPSAWNQMPQPTIDGRNFCQTPYGMKIKQDEEIEGKMSPIDEQQYSVQYQSYSAFRIPKGRPPLTQGSCTGQSGTYLKPLHKEYVDGLYSNECKNAPTSKYWLNSNVFSSNTQNFQMAESYSRGNGKYENFRNHNTQSKNYSPGLWLGASGPGMNEHTGVHQNTDYSNMQGQWESCSSNTHFTRVPQSPKSEPIGEVTDFIENEECFKDSQMGGVAIALGHGSVLFECAKHELHATTALKNPNRLKPTRISLVFYQHRNLNRAKHGWEEWEEKMRLRKLGVNVSGEKASVEDSSPEMVKLAGFDKPLGLGEKILLRSPTYTTTTWTTLFPMRPCMVTGPYQEEGENAQEW</sequence>
<comment type="function">
    <text evidence="11">Dioxygenase that catalyzes the conversion of the modified genomic base 5-methylcytosine (5mC) into 5-hydroxymethylcytosine (5hmC) and plays a key role in epigenetic chromatin reprogramming during embryonic development.</text>
</comment>
<feature type="compositionally biased region" description="Basic and acidic residues" evidence="12">
    <location>
        <begin position="850"/>
        <end position="875"/>
    </location>
</feature>
<keyword evidence="3" id="KW-0158">Chromosome</keyword>
<keyword evidence="4 11" id="KW-0479">Metal-binding</keyword>
<feature type="compositionally biased region" description="Polar residues" evidence="12">
    <location>
        <begin position="285"/>
        <end position="304"/>
    </location>
</feature>
<evidence type="ECO:0000256" key="6">
    <source>
        <dbReference type="ARBA" id="ARBA00022964"/>
    </source>
</evidence>
<name>A0ABR1BDF5_POLSC</name>
<feature type="compositionally biased region" description="Polar residues" evidence="12">
    <location>
        <begin position="471"/>
        <end position="487"/>
    </location>
</feature>
<evidence type="ECO:0000256" key="3">
    <source>
        <dbReference type="ARBA" id="ARBA00022454"/>
    </source>
</evidence>
<evidence type="ECO:0000313" key="15">
    <source>
        <dbReference type="Proteomes" id="UP001359485"/>
    </source>
</evidence>
<comment type="catalytic activity">
    <reaction evidence="10 11">
        <text>a 5-hydroxymethyl-2'-deoxycytidine in DNA + 2-oxoglutarate + O2 = a 5-formyl-2'-deoxycytidine in DNA + succinate + CO2 + H2O</text>
        <dbReference type="Rhea" id="RHEA:53828"/>
        <dbReference type="Rhea" id="RHEA-COMP:13315"/>
        <dbReference type="Rhea" id="RHEA-COMP:13656"/>
        <dbReference type="ChEBI" id="CHEBI:15377"/>
        <dbReference type="ChEBI" id="CHEBI:15379"/>
        <dbReference type="ChEBI" id="CHEBI:16526"/>
        <dbReference type="ChEBI" id="CHEBI:16810"/>
        <dbReference type="ChEBI" id="CHEBI:30031"/>
        <dbReference type="ChEBI" id="CHEBI:136731"/>
        <dbReference type="ChEBI" id="CHEBI:137731"/>
        <dbReference type="EC" id="1.14.11.80"/>
    </reaction>
</comment>
<evidence type="ECO:0000256" key="7">
    <source>
        <dbReference type="ARBA" id="ARBA00023002"/>
    </source>
</evidence>
<dbReference type="SMART" id="SM01333">
    <property type="entry name" value="Tet_JBP"/>
    <property type="match status" value="1"/>
</dbReference>
<feature type="compositionally biased region" description="Low complexity" evidence="12">
    <location>
        <begin position="212"/>
        <end position="223"/>
    </location>
</feature>
<feature type="compositionally biased region" description="Polar residues" evidence="12">
    <location>
        <begin position="99"/>
        <end position="128"/>
    </location>
</feature>
<keyword evidence="6 11" id="KW-0223">Dioxygenase</keyword>
<feature type="compositionally biased region" description="Polar residues" evidence="12">
    <location>
        <begin position="165"/>
        <end position="201"/>
    </location>
</feature>
<feature type="region of interest" description="Disordered" evidence="12">
    <location>
        <begin position="355"/>
        <end position="378"/>
    </location>
</feature>
<gene>
    <name evidence="14" type="ORF">RUM44_013183</name>
</gene>
<evidence type="ECO:0000256" key="8">
    <source>
        <dbReference type="ARBA" id="ARBA00023004"/>
    </source>
</evidence>
<feature type="compositionally biased region" description="Basic and acidic residues" evidence="12">
    <location>
        <begin position="813"/>
        <end position="824"/>
    </location>
</feature>
<feature type="region of interest" description="Disordered" evidence="12">
    <location>
        <begin position="165"/>
        <end position="327"/>
    </location>
</feature>